<gene>
    <name evidence="2" type="ORF">WN51_07417</name>
</gene>
<dbReference type="EMBL" id="KQ435921">
    <property type="protein sequence ID" value="KOX68705.1"/>
    <property type="molecule type" value="Genomic_DNA"/>
</dbReference>
<sequence>MAAEETVHDGRAATEASQQGRSAGGQGTGPSSDPGCAKVFASPFRSPRPGTSAKPASRPSPTRPAPQSQSLFRSYGSNLPTSLTYINLSTRGSLPWRPAADMGTNRRDTSTWPSPGFSRSEGKIRTPPQLRKPENLDDSDDQLNASSSSPGIDGGSAPPTHELCVTRGLYQSSTFRDDLSVPSISRTYDGHSAAHQSHYRGVADQKRSPKHKSARNRQQAHRDDRCQLNRLRIIGNTGFINAIRSSENIARKEVLHSDNEHHRNRADNIANVPRRHSKIRSVARRNYASTGIQPVAKASVTIGTVPATKFGTVNDRQRNLIADGATRVQRQPRFVRRAAGETVREYQECVLNANLRPAEQHSQSNRQQRVPAAPKPAQTRAVENPAPQSRSVTIQRPFRAKSVDALEKIARDPQIARDSQIARISRLLQLEGAVSERSRADHDARITARPRSPQDLGSWREPEQPLQQLVPQPRPADRVQIQDNLPANTHVVIHGKMNLKREPFLPDIDDAHHANDSNIIKRTMIIPEGRDHNDAGGFLAANYGKQQQQDDCTTSDSETLDSSHSINILQTQYLLKTSLTLSSLLLDGEPRSRNISEQNDSGIHRVTSSENTSPYDESHPQKKGTSATKNQQTRCLDGKEAMENASYSCSNLSSTTSDSPCVCNLTNARTVTSLDHSIRVHDPHAKKYIPRISSNFNGANEEFFGAAHVNGQISV</sequence>
<feature type="compositionally biased region" description="Polar residues" evidence="1">
    <location>
        <begin position="595"/>
        <end position="615"/>
    </location>
</feature>
<reference evidence="2 3" key="1">
    <citation type="submission" date="2015-07" db="EMBL/GenBank/DDBJ databases">
        <title>The genome of Melipona quadrifasciata.</title>
        <authorList>
            <person name="Pan H."/>
            <person name="Kapheim K."/>
        </authorList>
    </citation>
    <scope>NUCLEOTIDE SEQUENCE [LARGE SCALE GENOMIC DNA]</scope>
    <source>
        <strain evidence="2">0111107301</strain>
        <tissue evidence="2">Whole body</tissue>
    </source>
</reference>
<dbReference type="STRING" id="166423.A0A0M8ZPY7"/>
<feature type="region of interest" description="Disordered" evidence="1">
    <location>
        <begin position="93"/>
        <end position="162"/>
    </location>
</feature>
<proteinExistence type="predicted"/>
<dbReference type="OrthoDB" id="7571931at2759"/>
<feature type="region of interest" description="Disordered" evidence="1">
    <location>
        <begin position="1"/>
        <end position="76"/>
    </location>
</feature>
<dbReference type="Proteomes" id="UP000053105">
    <property type="component" value="Unassembled WGS sequence"/>
</dbReference>
<keyword evidence="3" id="KW-1185">Reference proteome</keyword>
<feature type="compositionally biased region" description="Basic and acidic residues" evidence="1">
    <location>
        <begin position="1"/>
        <end position="12"/>
    </location>
</feature>
<feature type="compositionally biased region" description="Basic residues" evidence="1">
    <location>
        <begin position="208"/>
        <end position="219"/>
    </location>
</feature>
<accession>A0A0M8ZPY7</accession>
<feature type="compositionally biased region" description="Low complexity" evidence="1">
    <location>
        <begin position="51"/>
        <end position="70"/>
    </location>
</feature>
<feature type="region of interest" description="Disordered" evidence="1">
    <location>
        <begin position="433"/>
        <end position="465"/>
    </location>
</feature>
<feature type="compositionally biased region" description="Basic and acidic residues" evidence="1">
    <location>
        <begin position="434"/>
        <end position="446"/>
    </location>
</feature>
<feature type="region of interest" description="Disordered" evidence="1">
    <location>
        <begin position="186"/>
        <end position="225"/>
    </location>
</feature>
<name>A0A0M8ZPY7_9HYME</name>
<feature type="compositionally biased region" description="Polar residues" evidence="1">
    <location>
        <begin position="623"/>
        <end position="633"/>
    </location>
</feature>
<dbReference type="AlphaFoldDB" id="A0A0M8ZPY7"/>
<evidence type="ECO:0000256" key="1">
    <source>
        <dbReference type="SAM" id="MobiDB-lite"/>
    </source>
</evidence>
<organism evidence="2 3">
    <name type="scientific">Melipona quadrifasciata</name>
    <dbReference type="NCBI Taxonomy" id="166423"/>
    <lineage>
        <taxon>Eukaryota</taxon>
        <taxon>Metazoa</taxon>
        <taxon>Ecdysozoa</taxon>
        <taxon>Arthropoda</taxon>
        <taxon>Hexapoda</taxon>
        <taxon>Insecta</taxon>
        <taxon>Pterygota</taxon>
        <taxon>Neoptera</taxon>
        <taxon>Endopterygota</taxon>
        <taxon>Hymenoptera</taxon>
        <taxon>Apocrita</taxon>
        <taxon>Aculeata</taxon>
        <taxon>Apoidea</taxon>
        <taxon>Anthophila</taxon>
        <taxon>Apidae</taxon>
        <taxon>Melipona</taxon>
    </lineage>
</organism>
<feature type="region of interest" description="Disordered" evidence="1">
    <location>
        <begin position="591"/>
        <end position="633"/>
    </location>
</feature>
<evidence type="ECO:0000313" key="3">
    <source>
        <dbReference type="Proteomes" id="UP000053105"/>
    </source>
</evidence>
<evidence type="ECO:0000313" key="2">
    <source>
        <dbReference type="EMBL" id="KOX68705.1"/>
    </source>
</evidence>
<protein>
    <submittedName>
        <fullName evidence="2">Uncharacterized protein</fullName>
    </submittedName>
</protein>
<feature type="region of interest" description="Disordered" evidence="1">
    <location>
        <begin position="357"/>
        <end position="393"/>
    </location>
</feature>